<dbReference type="InterPro" id="IPR004843">
    <property type="entry name" value="Calcineurin-like_PHP"/>
</dbReference>
<dbReference type="EMBL" id="CP073809">
    <property type="protein sequence ID" value="UTH13482.1"/>
    <property type="molecule type" value="Genomic_DNA"/>
</dbReference>
<dbReference type="GO" id="GO:0110154">
    <property type="term" value="P:RNA decapping"/>
    <property type="evidence" value="ECO:0007669"/>
    <property type="project" value="TreeGrafter"/>
</dbReference>
<dbReference type="GO" id="GO:0008803">
    <property type="term" value="F:bis(5'-nucleosyl)-tetraphosphatase (symmetrical) activity"/>
    <property type="evidence" value="ECO:0007669"/>
    <property type="project" value="TreeGrafter"/>
</dbReference>
<dbReference type="Pfam" id="PF00149">
    <property type="entry name" value="Metallophos"/>
    <property type="match status" value="1"/>
</dbReference>
<dbReference type="PANTHER" id="PTHR42850:SF4">
    <property type="entry name" value="ZINC-DEPENDENT ENDOPOLYPHOSPHATASE"/>
    <property type="match status" value="1"/>
</dbReference>
<accession>A0A9Q9F129</accession>
<feature type="domain" description="Calcineurin-like phosphoesterase" evidence="1">
    <location>
        <begin position="1"/>
        <end position="171"/>
    </location>
</feature>
<proteinExistence type="predicted"/>
<dbReference type="AlphaFoldDB" id="A0A9Q9F129"/>
<dbReference type="GO" id="GO:0016791">
    <property type="term" value="F:phosphatase activity"/>
    <property type="evidence" value="ECO:0007669"/>
    <property type="project" value="TreeGrafter"/>
</dbReference>
<sequence length="215" mass="25415">MNYYIIGDVHGCYHTLKKILKHWHPSQEQLLFVGDYINKGQHSRQVVALIRKLQRQYPDTVCLKGNHEYEMVKYIESHTPLQEMKDNYRNTLKDYDLLHRYQDDVNWMKNLPLFYENKAIYVSHAGVNFLGVRKFKEDSWWSVLRFRGKLKRMKQLQVIGHTPTLTGRPEYTEKFHSLNIDSGAGNFTALSAVLISADGRLLRTFTEKVEQDDHR</sequence>
<name>A0A9Q9F129_9STAP</name>
<dbReference type="GO" id="GO:0005737">
    <property type="term" value="C:cytoplasm"/>
    <property type="evidence" value="ECO:0007669"/>
    <property type="project" value="TreeGrafter"/>
</dbReference>
<evidence type="ECO:0000313" key="5">
    <source>
        <dbReference type="Proteomes" id="UP001057381"/>
    </source>
</evidence>
<dbReference type="PANTHER" id="PTHR42850">
    <property type="entry name" value="METALLOPHOSPHOESTERASE"/>
    <property type="match status" value="1"/>
</dbReference>
<evidence type="ECO:0000313" key="2">
    <source>
        <dbReference type="EMBL" id="KAA1036585.1"/>
    </source>
</evidence>
<keyword evidence="4" id="KW-1185">Reference proteome</keyword>
<evidence type="ECO:0000259" key="1">
    <source>
        <dbReference type="Pfam" id="PF00149"/>
    </source>
</evidence>
<dbReference type="SUPFAM" id="SSF56300">
    <property type="entry name" value="Metallo-dependent phosphatases"/>
    <property type="match status" value="1"/>
</dbReference>
<organism evidence="3 5">
    <name type="scientific">Macrococcus equipercicus</name>
    <dbReference type="NCBI Taxonomy" id="69967"/>
    <lineage>
        <taxon>Bacteria</taxon>
        <taxon>Bacillati</taxon>
        <taxon>Bacillota</taxon>
        <taxon>Bacilli</taxon>
        <taxon>Bacillales</taxon>
        <taxon>Staphylococcaceae</taxon>
        <taxon>Macrococcus</taxon>
    </lineage>
</organism>
<dbReference type="RefSeq" id="WP_149459859.1">
    <property type="nucleotide sequence ID" value="NZ_CP073809.1"/>
</dbReference>
<gene>
    <name evidence="2" type="ORF">ERX35_010570</name>
    <name evidence="3" type="ORF">KFV11_09645</name>
</gene>
<reference evidence="3" key="2">
    <citation type="submission" date="2021-04" db="EMBL/GenBank/DDBJ databases">
        <title>Complete Genome Sequences of Macrococcus spp. from dog and cattle.</title>
        <authorList>
            <person name="Schwendener S."/>
            <person name="Perreten V."/>
        </authorList>
    </citation>
    <scope>NUCLEOTIDE SEQUENCE</scope>
    <source>
        <strain evidence="3">Epi0143-OL</strain>
    </source>
</reference>
<dbReference type="InterPro" id="IPR050126">
    <property type="entry name" value="Ap4A_hydrolase"/>
</dbReference>
<dbReference type="CDD" id="cd00144">
    <property type="entry name" value="MPP_PPP_family"/>
    <property type="match status" value="1"/>
</dbReference>
<dbReference type="PRINTS" id="PR00114">
    <property type="entry name" value="STPHPHTASE"/>
</dbReference>
<dbReference type="KEGG" id="mequ:KFV11_09645"/>
<reference evidence="2 4" key="1">
    <citation type="submission" date="2019-09" db="EMBL/GenBank/DDBJ databases">
        <authorList>
            <person name="Mazhar S."/>
            <person name="Altermann E."/>
            <person name="Hill C."/>
            <person name="Mcauliffe O."/>
        </authorList>
    </citation>
    <scope>NUCLEOTIDE SEQUENCE [LARGE SCALE GENOMIC DNA]</scope>
    <source>
        <strain evidence="2 4">ATCC 51831</strain>
    </source>
</reference>
<dbReference type="EMBL" id="SCWC02000011">
    <property type="protein sequence ID" value="KAA1036585.1"/>
    <property type="molecule type" value="Genomic_DNA"/>
</dbReference>
<evidence type="ECO:0000313" key="3">
    <source>
        <dbReference type="EMBL" id="UTH13482.1"/>
    </source>
</evidence>
<dbReference type="InterPro" id="IPR029052">
    <property type="entry name" value="Metallo-depent_PP-like"/>
</dbReference>
<protein>
    <submittedName>
        <fullName evidence="3">Serine/threonine protein phosphatase</fullName>
    </submittedName>
</protein>
<dbReference type="Proteomes" id="UP001057381">
    <property type="component" value="Chromosome"/>
</dbReference>
<dbReference type="Gene3D" id="3.60.21.10">
    <property type="match status" value="1"/>
</dbReference>
<dbReference type="InterPro" id="IPR006186">
    <property type="entry name" value="Ser/Thr-sp_prot-phosphatase"/>
</dbReference>
<dbReference type="Proteomes" id="UP000295735">
    <property type="component" value="Unassembled WGS sequence"/>
</dbReference>
<evidence type="ECO:0000313" key="4">
    <source>
        <dbReference type="Proteomes" id="UP000295735"/>
    </source>
</evidence>
<dbReference type="OrthoDB" id="384253at2"/>